<name>A0A8J6HHT6_TENMO</name>
<dbReference type="InterPro" id="IPR027417">
    <property type="entry name" value="P-loop_NTPase"/>
</dbReference>
<dbReference type="NCBIfam" id="TIGR00231">
    <property type="entry name" value="small_GTP"/>
    <property type="match status" value="4"/>
</dbReference>
<dbReference type="Pfam" id="PF00071">
    <property type="entry name" value="Ras"/>
    <property type="match status" value="4"/>
</dbReference>
<dbReference type="GO" id="GO:0003677">
    <property type="term" value="F:DNA binding"/>
    <property type="evidence" value="ECO:0007669"/>
    <property type="project" value="UniProtKB-UniRule"/>
</dbReference>
<dbReference type="GO" id="GO:0000981">
    <property type="term" value="F:DNA-binding transcription factor activity, RNA polymerase II-specific"/>
    <property type="evidence" value="ECO:0007669"/>
    <property type="project" value="InterPro"/>
</dbReference>
<dbReference type="PROSITE" id="PS51419">
    <property type="entry name" value="RAB"/>
    <property type="match status" value="4"/>
</dbReference>
<dbReference type="FunFam" id="1.10.10.60:FF:000357">
    <property type="entry name" value="Motor neuron and pancreas homeobox 1"/>
    <property type="match status" value="1"/>
</dbReference>
<feature type="DNA-binding region" description="Homeobox" evidence="7">
    <location>
        <begin position="23"/>
        <end position="82"/>
    </location>
</feature>
<dbReference type="GO" id="GO:0003924">
    <property type="term" value="F:GTPase activity"/>
    <property type="evidence" value="ECO:0007669"/>
    <property type="project" value="InterPro"/>
</dbReference>
<evidence type="ECO:0000256" key="8">
    <source>
        <dbReference type="RuleBase" id="RU000682"/>
    </source>
</evidence>
<feature type="compositionally biased region" description="Basic and acidic residues" evidence="9">
    <location>
        <begin position="84"/>
        <end position="96"/>
    </location>
</feature>
<dbReference type="SMART" id="SM00389">
    <property type="entry name" value="HOX"/>
    <property type="match status" value="1"/>
</dbReference>
<comment type="similarity">
    <text evidence="2">Belongs to the small GTPase superfamily. Rab family.</text>
</comment>
<dbReference type="PRINTS" id="PR00024">
    <property type="entry name" value="HOMEOBOX"/>
</dbReference>
<evidence type="ECO:0000313" key="12">
    <source>
        <dbReference type="Proteomes" id="UP000719412"/>
    </source>
</evidence>
<dbReference type="InterPro" id="IPR009057">
    <property type="entry name" value="Homeodomain-like_sf"/>
</dbReference>
<evidence type="ECO:0000256" key="9">
    <source>
        <dbReference type="SAM" id="MobiDB-lite"/>
    </source>
</evidence>
<evidence type="ECO:0000256" key="1">
    <source>
        <dbReference type="ARBA" id="ARBA00004123"/>
    </source>
</evidence>
<dbReference type="GO" id="GO:0005634">
    <property type="term" value="C:nucleus"/>
    <property type="evidence" value="ECO:0007669"/>
    <property type="project" value="UniProtKB-SubCell"/>
</dbReference>
<dbReference type="Proteomes" id="UP000719412">
    <property type="component" value="Unassembled WGS sequence"/>
</dbReference>
<dbReference type="PROSITE" id="PS00027">
    <property type="entry name" value="HOMEOBOX_1"/>
    <property type="match status" value="1"/>
</dbReference>
<keyword evidence="6 7" id="KW-0539">Nucleus</keyword>
<proteinExistence type="inferred from homology"/>
<dbReference type="EMBL" id="JABDTM020024864">
    <property type="protein sequence ID" value="KAH0813888.1"/>
    <property type="molecule type" value="Genomic_DNA"/>
</dbReference>
<dbReference type="SMART" id="SM00176">
    <property type="entry name" value="RAN"/>
    <property type="match status" value="3"/>
</dbReference>
<keyword evidence="12" id="KW-1185">Reference proteome</keyword>
<sequence>MSKIVVTCPVDSCGPGHALLGKTRRPRTAFTSQQLLELEKQFRQNKYLSRPKRFEVATSLMLTETQVKIWFQNRRMKWKRSKKAQQEAKGAPKDNEPVSNKQAVSSSQCKPTSSVPQEGLEGQIDNEPSRKIQDVSIVEDIHTGPLLFRRSRSRVPFSAPLLSLVDWASVSAGKQLPINIRHGHFRSGNGNVLSDPYLDSDDAINAERDGKYDASSRDRSRDPQSAMLQRDFACYKCANPSALHVFLHHITPTVGASFFSCKLLIDNITVKLQIWDTAGQERFKAMAPMFYRNANAALIVFDITSVQTFESMQGWVLELKKNVDNPMVLCVVGNKIDLAKNRQVSRDEAIQYARSIGATYHECSAMQDQGVELVFDDVARGLIRIFGTNVDHNLKVYDTENIDSIMANSSELEATDTGKEETVNLSINSIAHGNMVKPKSVGKTSIVIRYIKNSFNQHVPPTVGASFLCCKLVIDNIAVKLQIWDTTGQERFKCVAPTFYRNANTALIVFDITSIESFESMQDWVLELKRNVDNPMVLCVVGNKIDLAKNRQVSRDEAIQYARSIGATYHECSAMQDQGVEILFDDVARGLIKLFRTNVDHNLKVYDTENILGIDTEKEEIVNLDIDNGADGNMAKSKSVGKTSIVIRYVENSFSQHVPPTIGTSFFSCKLSIDNIAVKLQIWETTGQERFKCVAPTFYRNANAALIVFDITSVQSFKNIQDWVLELKEKVDNPMVLCVVGNKIDLAKNRQVSRDEAIQYAKSIGATYYECSAMQNQGVKIVFDDVGHGLIKNFRANVDHTLKVYDTENILGTDTGKEEIVNLSIDNGADGNMAKSKLIRYVHNSFMQEVIPTVGASFVSCKLLIDNIAVKLQIWDTTGEERFKCVAPTFYRNANAALVVFDITSVQSFESMQDWVLELKRNVDNPMVLSVVGNKIDLAKNRQVSRDEAIQYAKSIGATYHECSAMQDQGVVIVFDNMAGGLIKLYGTNVDHNLKMYDTENVKNTLVTDTGEEENLTLSINSVADGNMVKSKCC</sequence>
<evidence type="ECO:0000256" key="4">
    <source>
        <dbReference type="ARBA" id="ARBA00023125"/>
    </source>
</evidence>
<dbReference type="InterPro" id="IPR020479">
    <property type="entry name" value="HD_metazoa"/>
</dbReference>
<dbReference type="CDD" id="cd00154">
    <property type="entry name" value="Rab"/>
    <property type="match status" value="4"/>
</dbReference>
<feature type="domain" description="Homeobox" evidence="10">
    <location>
        <begin position="21"/>
        <end position="81"/>
    </location>
</feature>
<evidence type="ECO:0000259" key="10">
    <source>
        <dbReference type="PROSITE" id="PS50071"/>
    </source>
</evidence>
<dbReference type="SUPFAM" id="SSF52540">
    <property type="entry name" value="P-loop containing nucleoside triphosphate hydrolases"/>
    <property type="match status" value="4"/>
</dbReference>
<evidence type="ECO:0000256" key="5">
    <source>
        <dbReference type="ARBA" id="ARBA00023155"/>
    </source>
</evidence>
<dbReference type="GO" id="GO:0005525">
    <property type="term" value="F:GTP binding"/>
    <property type="evidence" value="ECO:0007669"/>
    <property type="project" value="InterPro"/>
</dbReference>
<dbReference type="Gene3D" id="1.10.10.60">
    <property type="entry name" value="Homeodomain-like"/>
    <property type="match status" value="1"/>
</dbReference>
<dbReference type="SMART" id="SM00174">
    <property type="entry name" value="RHO"/>
    <property type="match status" value="4"/>
</dbReference>
<feature type="region of interest" description="Disordered" evidence="9">
    <location>
        <begin position="81"/>
        <end position="128"/>
    </location>
</feature>
<evidence type="ECO:0000313" key="11">
    <source>
        <dbReference type="EMBL" id="KAH0813888.1"/>
    </source>
</evidence>
<organism evidence="11 12">
    <name type="scientific">Tenebrio molitor</name>
    <name type="common">Yellow mealworm beetle</name>
    <dbReference type="NCBI Taxonomy" id="7067"/>
    <lineage>
        <taxon>Eukaryota</taxon>
        <taxon>Metazoa</taxon>
        <taxon>Ecdysozoa</taxon>
        <taxon>Arthropoda</taxon>
        <taxon>Hexapoda</taxon>
        <taxon>Insecta</taxon>
        <taxon>Pterygota</taxon>
        <taxon>Neoptera</taxon>
        <taxon>Endopterygota</taxon>
        <taxon>Coleoptera</taxon>
        <taxon>Polyphaga</taxon>
        <taxon>Cucujiformia</taxon>
        <taxon>Tenebrionidae</taxon>
        <taxon>Tenebrio</taxon>
    </lineage>
</organism>
<dbReference type="SUPFAM" id="SSF46689">
    <property type="entry name" value="Homeodomain-like"/>
    <property type="match status" value="1"/>
</dbReference>
<comment type="subcellular location">
    <subcellularLocation>
        <location evidence="1 7 8">Nucleus</location>
    </subcellularLocation>
</comment>
<dbReference type="PANTHER" id="PTHR47978">
    <property type="match status" value="1"/>
</dbReference>
<dbReference type="FunFam" id="3.40.50.300:FF:000808">
    <property type="entry name" value="Small GTP-binding protein, putative"/>
    <property type="match status" value="2"/>
</dbReference>
<reference evidence="11" key="1">
    <citation type="journal article" date="2020" name="J Insects Food Feed">
        <title>The yellow mealworm (Tenebrio molitor) genome: a resource for the emerging insects as food and feed industry.</title>
        <authorList>
            <person name="Eriksson T."/>
            <person name="Andere A."/>
            <person name="Kelstrup H."/>
            <person name="Emery V."/>
            <person name="Picard C."/>
        </authorList>
    </citation>
    <scope>NUCLEOTIDE SEQUENCE</scope>
    <source>
        <strain evidence="11">Stoneville</strain>
        <tissue evidence="11">Whole head</tissue>
    </source>
</reference>
<keyword evidence="3" id="KW-0547">Nucleotide-binding</keyword>
<reference evidence="11" key="2">
    <citation type="submission" date="2021-08" db="EMBL/GenBank/DDBJ databases">
        <authorList>
            <person name="Eriksson T."/>
        </authorList>
    </citation>
    <scope>NUCLEOTIDE SEQUENCE</scope>
    <source>
        <strain evidence="11">Stoneville</strain>
        <tissue evidence="11">Whole head</tissue>
    </source>
</reference>
<keyword evidence="5 7" id="KW-0371">Homeobox</keyword>
<dbReference type="PROSITE" id="PS51421">
    <property type="entry name" value="RAS"/>
    <property type="match status" value="3"/>
</dbReference>
<gene>
    <name evidence="11" type="ORF">GEV33_008906</name>
</gene>
<protein>
    <recommendedName>
        <fullName evidence="10">Homeobox domain-containing protein</fullName>
    </recommendedName>
</protein>
<feature type="compositionally biased region" description="Polar residues" evidence="9">
    <location>
        <begin position="97"/>
        <end position="116"/>
    </location>
</feature>
<dbReference type="CDD" id="cd00086">
    <property type="entry name" value="homeodomain"/>
    <property type="match status" value="1"/>
</dbReference>
<comment type="caution">
    <text evidence="11">The sequence shown here is derived from an EMBL/GenBank/DDBJ whole genome shotgun (WGS) entry which is preliminary data.</text>
</comment>
<dbReference type="InterPro" id="IPR001806">
    <property type="entry name" value="Small_GTPase"/>
</dbReference>
<dbReference type="Pfam" id="PF00046">
    <property type="entry name" value="Homeodomain"/>
    <property type="match status" value="1"/>
</dbReference>
<dbReference type="PROSITE" id="PS50071">
    <property type="entry name" value="HOMEOBOX_2"/>
    <property type="match status" value="1"/>
</dbReference>
<evidence type="ECO:0000256" key="2">
    <source>
        <dbReference type="ARBA" id="ARBA00006270"/>
    </source>
</evidence>
<dbReference type="InterPro" id="IPR017970">
    <property type="entry name" value="Homeobox_CS"/>
</dbReference>
<evidence type="ECO:0000256" key="6">
    <source>
        <dbReference type="ARBA" id="ARBA00023242"/>
    </source>
</evidence>
<dbReference type="SMART" id="SM00173">
    <property type="entry name" value="RAS"/>
    <property type="match status" value="4"/>
</dbReference>
<dbReference type="InterPro" id="IPR005225">
    <property type="entry name" value="Small_GTP-bd"/>
</dbReference>
<dbReference type="InterPro" id="IPR001356">
    <property type="entry name" value="HD"/>
</dbReference>
<dbReference type="Gene3D" id="3.40.50.300">
    <property type="entry name" value="P-loop containing nucleotide triphosphate hydrolases"/>
    <property type="match status" value="4"/>
</dbReference>
<evidence type="ECO:0000256" key="3">
    <source>
        <dbReference type="ARBA" id="ARBA00022741"/>
    </source>
</evidence>
<dbReference type="SMART" id="SM00175">
    <property type="entry name" value="RAB"/>
    <property type="match status" value="4"/>
</dbReference>
<dbReference type="PRINTS" id="PR00449">
    <property type="entry name" value="RASTRNSFRMNG"/>
</dbReference>
<dbReference type="AlphaFoldDB" id="A0A8J6HHT6"/>
<dbReference type="PROSITE" id="PS51420">
    <property type="entry name" value="RHO"/>
    <property type="match status" value="3"/>
</dbReference>
<dbReference type="FunFam" id="3.40.50.300:FF:001447">
    <property type="entry name" value="Ras-related protein Rab-1B"/>
    <property type="match status" value="2"/>
</dbReference>
<accession>A0A8J6HHT6</accession>
<keyword evidence="4 7" id="KW-0238">DNA-binding</keyword>
<evidence type="ECO:0000256" key="7">
    <source>
        <dbReference type="PROSITE-ProRule" id="PRU00108"/>
    </source>
</evidence>